<dbReference type="GO" id="GO:0042777">
    <property type="term" value="P:proton motive force-driven plasma membrane ATP synthesis"/>
    <property type="evidence" value="ECO:0007669"/>
    <property type="project" value="TreeGrafter"/>
</dbReference>
<organism evidence="13 14">
    <name type="scientific">Megasphaera hutchinsoni</name>
    <dbReference type="NCBI Taxonomy" id="1588748"/>
    <lineage>
        <taxon>Bacteria</taxon>
        <taxon>Bacillati</taxon>
        <taxon>Bacillota</taxon>
        <taxon>Negativicutes</taxon>
        <taxon>Veillonellales</taxon>
        <taxon>Veillonellaceae</taxon>
        <taxon>Megasphaera</taxon>
    </lineage>
</organism>
<comment type="subcellular location">
    <subcellularLocation>
        <location evidence="11 12">Cell membrane</location>
        <topology evidence="11 12">Multi-pass membrane protein</topology>
    </subcellularLocation>
    <subcellularLocation>
        <location evidence="1">Membrane</location>
        <topology evidence="1">Multi-pass membrane protein</topology>
    </subcellularLocation>
</comment>
<evidence type="ECO:0000256" key="1">
    <source>
        <dbReference type="ARBA" id="ARBA00004141"/>
    </source>
</evidence>
<evidence type="ECO:0000256" key="4">
    <source>
        <dbReference type="ARBA" id="ARBA00022547"/>
    </source>
</evidence>
<evidence type="ECO:0000256" key="3">
    <source>
        <dbReference type="ARBA" id="ARBA00022448"/>
    </source>
</evidence>
<feature type="transmembrane region" description="Helical" evidence="11">
    <location>
        <begin position="20"/>
        <end position="41"/>
    </location>
</feature>
<keyword evidence="7 11" id="KW-1133">Transmembrane helix</keyword>
<sequence>MEMHAGHHWVVQLLGMHVNLDTIMVTWLVAVIVILVSIGTTRGRALVPSGMQNVMEMAIEALMTQFKATIGPKYGQVVSVLLTMFFFIFFANELGMIPTHELLASPTTDLNTTVALALITSFLVHILALKNHGVKRYFKHFVEPFYPFLIINIMEEFTKPITLAFRLFGNILAGEIMLEVLYYLVPAGIPIVWIAFSLVIGLIQAFVFTILTAAYLAPSIQD</sequence>
<evidence type="ECO:0000256" key="12">
    <source>
        <dbReference type="RuleBase" id="RU000483"/>
    </source>
</evidence>
<accession>A0A2J8BC65</accession>
<proteinExistence type="inferred from homology"/>
<evidence type="ECO:0000256" key="2">
    <source>
        <dbReference type="ARBA" id="ARBA00006810"/>
    </source>
</evidence>
<dbReference type="NCBIfam" id="TIGR01131">
    <property type="entry name" value="ATP_synt_6_or_A"/>
    <property type="match status" value="1"/>
</dbReference>
<evidence type="ECO:0000256" key="7">
    <source>
        <dbReference type="ARBA" id="ARBA00022989"/>
    </source>
</evidence>
<evidence type="ECO:0000256" key="10">
    <source>
        <dbReference type="ARBA" id="ARBA00023310"/>
    </source>
</evidence>
<dbReference type="PANTHER" id="PTHR42823">
    <property type="entry name" value="ATP SYNTHASE SUBUNIT A, CHLOROPLASTIC"/>
    <property type="match status" value="1"/>
</dbReference>
<protein>
    <recommendedName>
        <fullName evidence="11 12">ATP synthase subunit a</fullName>
    </recommendedName>
    <alternativeName>
        <fullName evidence="11">ATP synthase F0 sector subunit a</fullName>
    </alternativeName>
    <alternativeName>
        <fullName evidence="11">F-ATPase subunit 6</fullName>
    </alternativeName>
</protein>
<evidence type="ECO:0000256" key="11">
    <source>
        <dbReference type="HAMAP-Rule" id="MF_01393"/>
    </source>
</evidence>
<dbReference type="InterPro" id="IPR023011">
    <property type="entry name" value="ATP_synth_F0_asu_AS"/>
</dbReference>
<reference evidence="13 14" key="1">
    <citation type="submission" date="2017-05" db="EMBL/GenBank/DDBJ databases">
        <authorList>
            <person name="Song R."/>
            <person name="Chenine A.L."/>
            <person name="Ruprecht R.M."/>
        </authorList>
    </citation>
    <scope>NUCLEOTIDE SEQUENCE [LARGE SCALE GENOMIC DNA]</scope>
    <source>
        <strain evidence="13 14">KA00229</strain>
    </source>
</reference>
<dbReference type="PANTHER" id="PTHR42823:SF3">
    <property type="entry name" value="ATP SYNTHASE SUBUNIT A, CHLOROPLASTIC"/>
    <property type="match status" value="1"/>
</dbReference>
<dbReference type="PROSITE" id="PS00449">
    <property type="entry name" value="ATPASE_A"/>
    <property type="match status" value="1"/>
</dbReference>
<dbReference type="SUPFAM" id="SSF81336">
    <property type="entry name" value="F1F0 ATP synthase subunit A"/>
    <property type="match status" value="1"/>
</dbReference>
<dbReference type="InterPro" id="IPR045082">
    <property type="entry name" value="ATP_syn_F0_a_bact/chloroplast"/>
</dbReference>
<comment type="caution">
    <text evidence="13">The sequence shown here is derived from an EMBL/GenBank/DDBJ whole genome shotgun (WGS) entry which is preliminary data.</text>
</comment>
<keyword evidence="3 11" id="KW-0813">Transport</keyword>
<dbReference type="GO" id="GO:0045259">
    <property type="term" value="C:proton-transporting ATP synthase complex"/>
    <property type="evidence" value="ECO:0007669"/>
    <property type="project" value="UniProtKB-KW"/>
</dbReference>
<dbReference type="Gene3D" id="1.20.120.220">
    <property type="entry name" value="ATP synthase, F0 complex, subunit A"/>
    <property type="match status" value="1"/>
</dbReference>
<evidence type="ECO:0000256" key="9">
    <source>
        <dbReference type="ARBA" id="ARBA00023136"/>
    </source>
</evidence>
<feature type="transmembrane region" description="Helical" evidence="11">
    <location>
        <begin position="74"/>
        <end position="92"/>
    </location>
</feature>
<name>A0A2J8BC65_9FIRM</name>
<keyword evidence="6 11" id="KW-0375">Hydrogen ion transport</keyword>
<dbReference type="AlphaFoldDB" id="A0A2J8BC65"/>
<evidence type="ECO:0000313" key="13">
    <source>
        <dbReference type="EMBL" id="PNH22358.1"/>
    </source>
</evidence>
<dbReference type="GO" id="GO:0005886">
    <property type="term" value="C:plasma membrane"/>
    <property type="evidence" value="ECO:0007669"/>
    <property type="project" value="UniProtKB-SubCell"/>
</dbReference>
<dbReference type="InterPro" id="IPR035908">
    <property type="entry name" value="F0_ATP_A_sf"/>
</dbReference>
<evidence type="ECO:0000256" key="6">
    <source>
        <dbReference type="ARBA" id="ARBA00022781"/>
    </source>
</evidence>
<dbReference type="PRINTS" id="PR00123">
    <property type="entry name" value="ATPASEA"/>
</dbReference>
<keyword evidence="10 11" id="KW-0066">ATP synthesis</keyword>
<gene>
    <name evidence="11" type="primary">atpB</name>
    <name evidence="13" type="ORF">CAL30_01890</name>
</gene>
<keyword evidence="4 11" id="KW-0138">CF(0)</keyword>
<comment type="function">
    <text evidence="11 12">Key component of the proton channel; it plays a direct role in the translocation of protons across the membrane.</text>
</comment>
<keyword evidence="11" id="KW-1003">Cell membrane</keyword>
<keyword evidence="8 11" id="KW-0406">Ion transport</keyword>
<keyword evidence="9 11" id="KW-0472">Membrane</keyword>
<feature type="transmembrane region" description="Helical" evidence="11">
    <location>
        <begin position="191"/>
        <end position="217"/>
    </location>
</feature>
<evidence type="ECO:0000256" key="5">
    <source>
        <dbReference type="ARBA" id="ARBA00022692"/>
    </source>
</evidence>
<keyword evidence="5 11" id="KW-0812">Transmembrane</keyword>
<feature type="transmembrane region" description="Helical" evidence="11">
    <location>
        <begin position="163"/>
        <end position="185"/>
    </location>
</feature>
<dbReference type="InterPro" id="IPR000568">
    <property type="entry name" value="ATP_synth_F0_asu"/>
</dbReference>
<evidence type="ECO:0000256" key="8">
    <source>
        <dbReference type="ARBA" id="ARBA00023065"/>
    </source>
</evidence>
<dbReference type="EMBL" id="NFMF01000002">
    <property type="protein sequence ID" value="PNH22358.1"/>
    <property type="molecule type" value="Genomic_DNA"/>
</dbReference>
<feature type="transmembrane region" description="Helical" evidence="11">
    <location>
        <begin position="112"/>
        <end position="129"/>
    </location>
</feature>
<dbReference type="GO" id="GO:0046933">
    <property type="term" value="F:proton-transporting ATP synthase activity, rotational mechanism"/>
    <property type="evidence" value="ECO:0007669"/>
    <property type="project" value="UniProtKB-UniRule"/>
</dbReference>
<dbReference type="HAMAP" id="MF_01393">
    <property type="entry name" value="ATP_synth_a_bact"/>
    <property type="match status" value="1"/>
</dbReference>
<comment type="similarity">
    <text evidence="2 11 12">Belongs to the ATPase A chain family.</text>
</comment>
<evidence type="ECO:0000313" key="14">
    <source>
        <dbReference type="Proteomes" id="UP000242958"/>
    </source>
</evidence>
<dbReference type="Pfam" id="PF00119">
    <property type="entry name" value="ATP-synt_A"/>
    <property type="match status" value="1"/>
</dbReference>
<dbReference type="CDD" id="cd00310">
    <property type="entry name" value="ATP-synt_Fo_a_6"/>
    <property type="match status" value="1"/>
</dbReference>
<dbReference type="Proteomes" id="UP000242958">
    <property type="component" value="Unassembled WGS sequence"/>
</dbReference>
<dbReference type="RefSeq" id="WP_102889121.1">
    <property type="nucleotide sequence ID" value="NZ_NFMF01000002.1"/>
</dbReference>